<feature type="region of interest" description="Disordered" evidence="1">
    <location>
        <begin position="270"/>
        <end position="294"/>
    </location>
</feature>
<dbReference type="GeneID" id="71992117"/>
<evidence type="ECO:0000313" key="3">
    <source>
        <dbReference type="Proteomes" id="UP000756132"/>
    </source>
</evidence>
<reference evidence="2" key="1">
    <citation type="submission" date="2021-12" db="EMBL/GenBank/DDBJ databases">
        <authorList>
            <person name="Zaccaron A."/>
            <person name="Stergiopoulos I."/>
        </authorList>
    </citation>
    <scope>NUCLEOTIDE SEQUENCE</scope>
    <source>
        <strain evidence="2">Race5_Kim</strain>
    </source>
</reference>
<organism evidence="2 3">
    <name type="scientific">Passalora fulva</name>
    <name type="common">Tomato leaf mold</name>
    <name type="synonym">Cladosporium fulvum</name>
    <dbReference type="NCBI Taxonomy" id="5499"/>
    <lineage>
        <taxon>Eukaryota</taxon>
        <taxon>Fungi</taxon>
        <taxon>Dikarya</taxon>
        <taxon>Ascomycota</taxon>
        <taxon>Pezizomycotina</taxon>
        <taxon>Dothideomycetes</taxon>
        <taxon>Dothideomycetidae</taxon>
        <taxon>Mycosphaerellales</taxon>
        <taxon>Mycosphaerellaceae</taxon>
        <taxon>Fulvia</taxon>
    </lineage>
</organism>
<feature type="compositionally biased region" description="Basic and acidic residues" evidence="1">
    <location>
        <begin position="270"/>
        <end position="283"/>
    </location>
</feature>
<evidence type="ECO:0000313" key="2">
    <source>
        <dbReference type="EMBL" id="UJO22973.1"/>
    </source>
</evidence>
<reference evidence="2" key="2">
    <citation type="journal article" date="2022" name="Microb. Genom.">
        <title>A chromosome-scale genome assembly of the tomato pathogen Cladosporium fulvum reveals a compartmentalized genome architecture and the presence of a dispensable chromosome.</title>
        <authorList>
            <person name="Zaccaron A.Z."/>
            <person name="Chen L.H."/>
            <person name="Samaras A."/>
            <person name="Stergiopoulos I."/>
        </authorList>
    </citation>
    <scope>NUCLEOTIDE SEQUENCE</scope>
    <source>
        <strain evidence="2">Race5_Kim</strain>
    </source>
</reference>
<dbReference type="Proteomes" id="UP000756132">
    <property type="component" value="Chromosome 10"/>
</dbReference>
<dbReference type="RefSeq" id="XP_047767339.1">
    <property type="nucleotide sequence ID" value="XM_047911387.1"/>
</dbReference>
<dbReference type="AlphaFoldDB" id="A0A9Q8UUJ6"/>
<gene>
    <name evidence="2" type="ORF">CLAFUR5_12239</name>
</gene>
<dbReference type="OrthoDB" id="3927236at2759"/>
<keyword evidence="3" id="KW-1185">Reference proteome</keyword>
<name>A0A9Q8UUJ6_PASFU</name>
<dbReference type="KEGG" id="ffu:CLAFUR5_12239"/>
<feature type="region of interest" description="Disordered" evidence="1">
    <location>
        <begin position="78"/>
        <end position="106"/>
    </location>
</feature>
<evidence type="ECO:0000256" key="1">
    <source>
        <dbReference type="SAM" id="MobiDB-lite"/>
    </source>
</evidence>
<protein>
    <submittedName>
        <fullName evidence="2">Uncharacterized protein</fullName>
    </submittedName>
</protein>
<feature type="compositionally biased region" description="Basic and acidic residues" evidence="1">
    <location>
        <begin position="80"/>
        <end position="90"/>
    </location>
</feature>
<accession>A0A9Q8UUJ6</accession>
<dbReference type="EMBL" id="CP090172">
    <property type="protein sequence ID" value="UJO22973.1"/>
    <property type="molecule type" value="Genomic_DNA"/>
</dbReference>
<sequence length="362" mass="40779">MPASRLVSLAKDKFGHDRVVANEYNAVTEIITGRYHLEEADPEVSADVQAGLANKGKTLEQIGYDPDKELAKINEQYQTEAEKARDNEKRTGRKRKRDQTSAEDGDIDLTDIANRLPKHPCSGLFCSNGFDWHDGNATPIIDEIMNSIEDHCSAHDGPITSKGRSRKGIKFSLTNEYLRVALQSIFKSGHRLRSRIEASLERFIRLNLDAFPEMRTRLKPLPCGPYDDTLKILPEKDGLALDLPLTVDKAEQTAEAIFDAVERRFKREAPESARFREPKGTSKKEKKRRKLTGTSKNVSLEEKYSLAPVKEDDDGKNFNFKDTLKACFAGPHGVLEALEVEVYRLAELEHKAFPELSGWPTP</sequence>
<proteinExistence type="predicted"/>